<comment type="function">
    <text evidence="1">VSG forms a coat on the surface of the parasite. The trypanosome evades the immune response of the host by expressing a series of antigenically distinct VSGs from an estimated 1000 VSG genes.</text>
</comment>
<dbReference type="Pfam" id="PF10659">
    <property type="entry name" value="Trypan_glycop_C"/>
    <property type="match status" value="1"/>
</dbReference>
<dbReference type="EMBL" id="KX700046">
    <property type="protein sequence ID" value="APD74002.1"/>
    <property type="molecule type" value="Genomic_DNA"/>
</dbReference>
<evidence type="ECO:0000256" key="8">
    <source>
        <dbReference type="SAM" id="MobiDB-lite"/>
    </source>
</evidence>
<dbReference type="GO" id="GO:0005886">
    <property type="term" value="C:plasma membrane"/>
    <property type="evidence" value="ECO:0007669"/>
    <property type="project" value="UniProtKB-SubCell"/>
</dbReference>
<keyword evidence="3" id="KW-1003">Cell membrane</keyword>
<evidence type="ECO:0000256" key="6">
    <source>
        <dbReference type="ARBA" id="ARBA00023180"/>
    </source>
</evidence>
<name>A0A1J0R8F2_9TRYP</name>
<keyword evidence="5" id="KW-0472">Membrane</keyword>
<dbReference type="VEuPathDB" id="TriTrypDB:Tb427_000446100"/>
<evidence type="ECO:0000256" key="4">
    <source>
        <dbReference type="ARBA" id="ARBA00022622"/>
    </source>
</evidence>
<comment type="subcellular location">
    <subcellularLocation>
        <location evidence="2">Cell membrane</location>
        <topology evidence="2">Lipid-anchor</topology>
        <topology evidence="2">GPI-anchor</topology>
    </subcellularLocation>
</comment>
<organism evidence="10">
    <name type="scientific">Trypanosoma brucei</name>
    <dbReference type="NCBI Taxonomy" id="5691"/>
    <lineage>
        <taxon>Eukaryota</taxon>
        <taxon>Discoba</taxon>
        <taxon>Euglenozoa</taxon>
        <taxon>Kinetoplastea</taxon>
        <taxon>Metakinetoplastina</taxon>
        <taxon>Trypanosomatida</taxon>
        <taxon>Trypanosomatidae</taxon>
        <taxon>Trypanosoma</taxon>
    </lineage>
</organism>
<proteinExistence type="predicted"/>
<evidence type="ECO:0000256" key="5">
    <source>
        <dbReference type="ARBA" id="ARBA00023136"/>
    </source>
</evidence>
<dbReference type="AlphaFoldDB" id="A0A1J0R8F2"/>
<dbReference type="VEuPathDB" id="TriTrypDB:Tb10.v4.0058"/>
<reference evidence="10" key="1">
    <citation type="submission" date="2016-08" db="EMBL/GenBank/DDBJ databases">
        <title>VSG repertoire of Trypanosoma brucei EATRO 1125.</title>
        <authorList>
            <person name="Cross G.A."/>
        </authorList>
    </citation>
    <scope>NUCLEOTIDE SEQUENCE</scope>
    <source>
        <strain evidence="10">EATRO 1125</strain>
    </source>
</reference>
<evidence type="ECO:0000256" key="3">
    <source>
        <dbReference type="ARBA" id="ARBA00022475"/>
    </source>
</evidence>
<evidence type="ECO:0000256" key="7">
    <source>
        <dbReference type="ARBA" id="ARBA00023288"/>
    </source>
</evidence>
<keyword evidence="7" id="KW-0449">Lipoprotein</keyword>
<feature type="domain" description="Trypanosome variant surface glycoprotein C-terminal" evidence="9">
    <location>
        <begin position="424"/>
        <end position="471"/>
    </location>
</feature>
<protein>
    <submittedName>
        <fullName evidence="10">Variant surface glycoprotein 1125.2508</fullName>
    </submittedName>
</protein>
<keyword evidence="4" id="KW-0336">GPI-anchor</keyword>
<evidence type="ECO:0000256" key="2">
    <source>
        <dbReference type="ARBA" id="ARBA00004609"/>
    </source>
</evidence>
<dbReference type="VEuPathDB" id="TriTrypDB:Tb1125.Tb08.27P2.240"/>
<dbReference type="GO" id="GO:0098552">
    <property type="term" value="C:side of membrane"/>
    <property type="evidence" value="ECO:0007669"/>
    <property type="project" value="UniProtKB-KW"/>
</dbReference>
<accession>A0A1J0R8F2</accession>
<evidence type="ECO:0000259" key="9">
    <source>
        <dbReference type="Pfam" id="PF10659"/>
    </source>
</evidence>
<dbReference type="InterPro" id="IPR019609">
    <property type="entry name" value="Variant_surf_glycoprt_trypan_C"/>
</dbReference>
<evidence type="ECO:0000313" key="10">
    <source>
        <dbReference type="EMBL" id="APD74002.1"/>
    </source>
</evidence>
<evidence type="ECO:0000256" key="1">
    <source>
        <dbReference type="ARBA" id="ARBA00002523"/>
    </source>
</evidence>
<sequence length="489" mass="53108">MTEMISIRYFFLEIPVSQLAMPTNNDENAVDLNIFCAIANMLKDAKLEDATAIDIEQDYLTAWKEIQAIYIATSSETFYDKGPVVGEKDQPTGKGKTMEYDTHWASTTRKELTNLKVAGPGGKEADKYTRKHRTDFPEETAHKLDRLYSIVTNIHAATATTQQTITAQQTTITKQAHESLKNTEAVVTRAHTDTHGTYTFQAGYATACGSSESAAGATLGSDTVCSCSIAASSQAAGTGPKICDSTDNTFTALALDYSGKNTAGTALTEILGLCALKGNRPALSVANIDDLLEIFRSTLCRYKGSANAGFTYRYGKGKDSSWQCSGDHSTADVCISYATVSAGGESKPNPLEAIKWVEKLLSVRSFLIKRRALAEKKQQQQSRLISLAGVMGALYTEALYSCRHATLEAPRKHVEISNAEKKECEQHRNNKTACENAKCKWKGNADKDGPCEVGATKITTQTNAEKGEKKSSRGIGHISVYSAQRSKSF</sequence>
<keyword evidence="6" id="KW-0325">Glycoprotein</keyword>
<feature type="region of interest" description="Disordered" evidence="8">
    <location>
        <begin position="445"/>
        <end position="489"/>
    </location>
</feature>